<dbReference type="AlphaFoldDB" id="A0AAN1GVU0"/>
<sequence>MPGNGNRNSPAKKDHKAGWQERFEADLADQLARGGTMFGYDDDGRYVAATKDGSREVVPGTKGEVDV</sequence>
<name>A0AAN1GVU0_9RHOB</name>
<reference evidence="1 2" key="1">
    <citation type="journal article" date="2017" name="Front. Microbiol.">
        <title>Phaeobacter piscinae sp. nov., a species of the Roseobacter group and potential aquaculture probiont.</title>
        <authorList>
            <person name="Sonnenschein E.C."/>
            <person name="Phippen C.B.W."/>
            <person name="Nielsen K.F."/>
            <person name="Mateiu R.V."/>
            <person name="Melchiorsen J."/>
            <person name="Gram L."/>
            <person name="Overmann J."/>
            <person name="Freese H.M."/>
        </authorList>
    </citation>
    <scope>NUCLEOTIDE SEQUENCE [LARGE SCALE GENOMIC DNA]</scope>
    <source>
        <strain evidence="1 2">P13</strain>
    </source>
</reference>
<protein>
    <submittedName>
        <fullName evidence="1">Uncharacterized protein</fullName>
    </submittedName>
</protein>
<dbReference type="Proteomes" id="UP000218606">
    <property type="component" value="Plasmid pP13_g"/>
</dbReference>
<evidence type="ECO:0000313" key="1">
    <source>
        <dbReference type="EMBL" id="ATG46028.1"/>
    </source>
</evidence>
<evidence type="ECO:0000313" key="2">
    <source>
        <dbReference type="Proteomes" id="UP000218606"/>
    </source>
</evidence>
<organism evidence="1 2">
    <name type="scientific">Phaeobacter piscinae</name>
    <dbReference type="NCBI Taxonomy" id="1580596"/>
    <lineage>
        <taxon>Bacteria</taxon>
        <taxon>Pseudomonadati</taxon>
        <taxon>Pseudomonadota</taxon>
        <taxon>Alphaproteobacteria</taxon>
        <taxon>Rhodobacterales</taxon>
        <taxon>Roseobacteraceae</taxon>
        <taxon>Phaeobacter</taxon>
    </lineage>
</organism>
<keyword evidence="1" id="KW-0614">Plasmid</keyword>
<accession>A0AAN1GVU0</accession>
<gene>
    <name evidence="1" type="ORF">PhaeoP13_04146</name>
</gene>
<proteinExistence type="predicted"/>
<dbReference type="EMBL" id="CP010774">
    <property type="protein sequence ID" value="ATG46028.1"/>
    <property type="molecule type" value="Genomic_DNA"/>
</dbReference>
<geneLocation type="plasmid" evidence="2">
    <name>pp13_g</name>
</geneLocation>